<dbReference type="Proteomes" id="UP000462435">
    <property type="component" value="Unassembled WGS sequence"/>
</dbReference>
<comment type="caution">
    <text evidence="1">The sequence shown here is derived from an EMBL/GenBank/DDBJ whole genome shotgun (WGS) entry which is preliminary data.</text>
</comment>
<gene>
    <name evidence="1" type="ORF">GAK35_04065</name>
</gene>
<dbReference type="AlphaFoldDB" id="A0A7V8FT45"/>
<sequence>MKNFKIGQRLGLGFAALLILLVILPPFHGHPYKRLTIAMTCSPRLVRQ</sequence>
<reference evidence="2" key="1">
    <citation type="journal article" date="2020" name="MBio">
        <title>Horizontal gene transfer to a defensive symbiont with a reduced genome amongst a multipartite beetle microbiome.</title>
        <authorList>
            <person name="Waterworth S.C."/>
            <person name="Florez L.V."/>
            <person name="Rees E.R."/>
            <person name="Hertweck C."/>
            <person name="Kaltenpoth M."/>
            <person name="Kwan J.C."/>
        </authorList>
    </citation>
    <scope>NUCLEOTIDE SEQUENCE [LARGE SCALE GENOMIC DNA]</scope>
</reference>
<name>A0A7V8FT45_9BURK</name>
<evidence type="ECO:0000313" key="1">
    <source>
        <dbReference type="EMBL" id="KAF1036531.1"/>
    </source>
</evidence>
<evidence type="ECO:0000313" key="2">
    <source>
        <dbReference type="Proteomes" id="UP000462435"/>
    </source>
</evidence>
<organism evidence="1 2">
    <name type="scientific">Herbaspirillum frisingense</name>
    <dbReference type="NCBI Taxonomy" id="92645"/>
    <lineage>
        <taxon>Bacteria</taxon>
        <taxon>Pseudomonadati</taxon>
        <taxon>Pseudomonadota</taxon>
        <taxon>Betaproteobacteria</taxon>
        <taxon>Burkholderiales</taxon>
        <taxon>Oxalobacteraceae</taxon>
        <taxon>Herbaspirillum</taxon>
    </lineage>
</organism>
<protein>
    <submittedName>
        <fullName evidence="1">Uncharacterized protein</fullName>
    </submittedName>
</protein>
<accession>A0A7V8FT45</accession>
<proteinExistence type="predicted"/>
<dbReference type="EMBL" id="WNDX01000198">
    <property type="protein sequence ID" value="KAF1036531.1"/>
    <property type="molecule type" value="Genomic_DNA"/>
</dbReference>